<reference evidence="4 5" key="1">
    <citation type="submission" date="2019-06" db="EMBL/GenBank/DDBJ databases">
        <authorList>
            <person name="Li J."/>
        </authorList>
    </citation>
    <scope>NUCLEOTIDE SEQUENCE [LARGE SCALE GENOMIC DNA]</scope>
    <source>
        <strain evidence="4 5">LMG 28165</strain>
    </source>
</reference>
<keyword evidence="3" id="KW-1133">Transmembrane helix</keyword>
<feature type="region of interest" description="Disordered" evidence="2">
    <location>
        <begin position="168"/>
        <end position="232"/>
    </location>
</feature>
<feature type="compositionally biased region" description="Low complexity" evidence="2">
    <location>
        <begin position="1"/>
        <end position="15"/>
    </location>
</feature>
<evidence type="ECO:0000256" key="1">
    <source>
        <dbReference type="SAM" id="Coils"/>
    </source>
</evidence>
<evidence type="ECO:0008006" key="6">
    <source>
        <dbReference type="Google" id="ProtNLM"/>
    </source>
</evidence>
<dbReference type="OrthoDB" id="4424797at2"/>
<feature type="compositionally biased region" description="Polar residues" evidence="2">
    <location>
        <begin position="21"/>
        <end position="33"/>
    </location>
</feature>
<dbReference type="RefSeq" id="WP_139465080.1">
    <property type="nucleotide sequence ID" value="NZ_VDHJ01000003.1"/>
</dbReference>
<keyword evidence="5" id="KW-1185">Reference proteome</keyword>
<feature type="region of interest" description="Disordered" evidence="2">
    <location>
        <begin position="1"/>
        <end position="63"/>
    </location>
</feature>
<dbReference type="Proteomes" id="UP000312032">
    <property type="component" value="Unassembled WGS sequence"/>
</dbReference>
<name>A0A5C4U6N6_9CORY</name>
<feature type="coiled-coil region" evidence="1">
    <location>
        <begin position="114"/>
        <end position="148"/>
    </location>
</feature>
<evidence type="ECO:0000256" key="2">
    <source>
        <dbReference type="SAM" id="MobiDB-lite"/>
    </source>
</evidence>
<sequence>MATTVTRSRRTTQVSAPRSRGVSQDFSTATRSTGAPVETPRRAYPSQPTRQVQPIRGRRLGSRQVVSVRGRRVREVKAVGPLFKVATVSLSFLVGGIVLAMWLSGLSTQQTFAISQLTAQESQLSNQLETLNRDLQNESSSAEIARRAQEMGMAIPDKPGVLNVAENGDVSESRPADAATTPIIDLNGEKVRPGTASSDPKDMKNLPNNLEAVPQGEQLPAADVPAVAPYSR</sequence>
<evidence type="ECO:0000313" key="5">
    <source>
        <dbReference type="Proteomes" id="UP000312032"/>
    </source>
</evidence>
<accession>A0A5C4U6N6</accession>
<organism evidence="4 5">
    <name type="scientific">Corynebacterium tapiri</name>
    <dbReference type="NCBI Taxonomy" id="1448266"/>
    <lineage>
        <taxon>Bacteria</taxon>
        <taxon>Bacillati</taxon>
        <taxon>Actinomycetota</taxon>
        <taxon>Actinomycetes</taxon>
        <taxon>Mycobacteriales</taxon>
        <taxon>Corynebacteriaceae</taxon>
        <taxon>Corynebacterium</taxon>
    </lineage>
</organism>
<dbReference type="AlphaFoldDB" id="A0A5C4U6N6"/>
<keyword evidence="3" id="KW-0812">Transmembrane</keyword>
<dbReference type="EMBL" id="VDHJ01000003">
    <property type="protein sequence ID" value="TNL99404.1"/>
    <property type="molecule type" value="Genomic_DNA"/>
</dbReference>
<evidence type="ECO:0000256" key="3">
    <source>
        <dbReference type="SAM" id="Phobius"/>
    </source>
</evidence>
<gene>
    <name evidence="4" type="ORF">FHE74_03375</name>
</gene>
<protein>
    <recommendedName>
        <fullName evidence="6">Cell division protein FtsL</fullName>
    </recommendedName>
</protein>
<feature type="transmembrane region" description="Helical" evidence="3">
    <location>
        <begin position="81"/>
        <end position="103"/>
    </location>
</feature>
<keyword evidence="1" id="KW-0175">Coiled coil</keyword>
<evidence type="ECO:0000313" key="4">
    <source>
        <dbReference type="EMBL" id="TNL99404.1"/>
    </source>
</evidence>
<proteinExistence type="predicted"/>
<keyword evidence="3" id="KW-0472">Membrane</keyword>
<comment type="caution">
    <text evidence="4">The sequence shown here is derived from an EMBL/GenBank/DDBJ whole genome shotgun (WGS) entry which is preliminary data.</text>
</comment>